<dbReference type="Proteomes" id="UP001589607">
    <property type="component" value="Unassembled WGS sequence"/>
</dbReference>
<evidence type="ECO:0000256" key="7">
    <source>
        <dbReference type="RuleBase" id="RU000461"/>
    </source>
</evidence>
<dbReference type="PRINTS" id="PR00385">
    <property type="entry name" value="P450"/>
</dbReference>
<dbReference type="EMBL" id="JBHMEY010000094">
    <property type="protein sequence ID" value="MFB9098709.1"/>
    <property type="molecule type" value="Genomic_DNA"/>
</dbReference>
<keyword evidence="4 7" id="KW-0560">Oxidoreductase</keyword>
<name>A0ABV5GTJ2_9FLAO</name>
<accession>A0ABV5GTJ2</accession>
<evidence type="ECO:0000256" key="5">
    <source>
        <dbReference type="ARBA" id="ARBA00023004"/>
    </source>
</evidence>
<evidence type="ECO:0000256" key="6">
    <source>
        <dbReference type="ARBA" id="ARBA00023033"/>
    </source>
</evidence>
<keyword evidence="3 7" id="KW-0479">Metal-binding</keyword>
<proteinExistence type="inferred from homology"/>
<keyword evidence="6 7" id="KW-0503">Monooxygenase</keyword>
<evidence type="ECO:0000256" key="1">
    <source>
        <dbReference type="ARBA" id="ARBA00010617"/>
    </source>
</evidence>
<dbReference type="SUPFAM" id="SSF48264">
    <property type="entry name" value="Cytochrome P450"/>
    <property type="match status" value="1"/>
</dbReference>
<evidence type="ECO:0000256" key="2">
    <source>
        <dbReference type="ARBA" id="ARBA00022617"/>
    </source>
</evidence>
<dbReference type="PROSITE" id="PS00086">
    <property type="entry name" value="CYTOCHROME_P450"/>
    <property type="match status" value="1"/>
</dbReference>
<comment type="similarity">
    <text evidence="1 7">Belongs to the cytochrome P450 family.</text>
</comment>
<evidence type="ECO:0000313" key="9">
    <source>
        <dbReference type="Proteomes" id="UP001589607"/>
    </source>
</evidence>
<sequence>MKLQETESVQEKIRTLEDLPSPKAIPLFGNAHKTPPKDFNNVLEDWSRKFGEPYFWKFFSRPVVVFNEAESVKEIMRNRPGAFRRFSKVREIFNEMGIHGIVTAEGAEWRLLRTALAPAFNNRSLELFFPEFSDITERLMHYWKDKCQKEKTFDITADLKRYSVDITSIHLFNEDLNTIEKKDDTFHASIDIVFSAIYRRLNTPVPYWKLIKFPQDHKLDMAMKKIEGEINDLIAKARKKLENITDFSQVKGLMETMIIARDEEGSKRKLSDKEITNNLLLLMLGGEDTSANALTWMFYYLSRHQEIQEKVHQEAVSVLKNENLPRDKNHILNAFPYLRAVIQETLVLKSPTPFVILEANEDTIVSDIMIPEKTIVVVMNRISDMKRYEIEHHNDFDPERWLDVVNGEYTLKPNSNLNLAFGYGPRLCIGKSLALIEMVLIASMMVKNFKILPPKDEDYEIKEYFDFLLRPKGLEIEIVPRE</sequence>
<keyword evidence="5 7" id="KW-0408">Iron</keyword>
<dbReference type="Pfam" id="PF00067">
    <property type="entry name" value="p450"/>
    <property type="match status" value="1"/>
</dbReference>
<evidence type="ECO:0000256" key="4">
    <source>
        <dbReference type="ARBA" id="ARBA00023002"/>
    </source>
</evidence>
<reference evidence="8 9" key="1">
    <citation type="submission" date="2024-09" db="EMBL/GenBank/DDBJ databases">
        <authorList>
            <person name="Sun Q."/>
            <person name="Mori K."/>
        </authorList>
    </citation>
    <scope>NUCLEOTIDE SEQUENCE [LARGE SCALE GENOMIC DNA]</scope>
    <source>
        <strain evidence="8 9">CECT 7955</strain>
    </source>
</reference>
<dbReference type="PANTHER" id="PTHR24291">
    <property type="entry name" value="CYTOCHROME P450 FAMILY 4"/>
    <property type="match status" value="1"/>
</dbReference>
<organism evidence="8 9">
    <name type="scientific">Flavobacterium jumunjinense</name>
    <dbReference type="NCBI Taxonomy" id="998845"/>
    <lineage>
        <taxon>Bacteria</taxon>
        <taxon>Pseudomonadati</taxon>
        <taxon>Bacteroidota</taxon>
        <taxon>Flavobacteriia</taxon>
        <taxon>Flavobacteriales</taxon>
        <taxon>Flavobacteriaceae</taxon>
        <taxon>Flavobacterium</taxon>
    </lineage>
</organism>
<dbReference type="InterPro" id="IPR002401">
    <property type="entry name" value="Cyt_P450_E_grp-I"/>
</dbReference>
<dbReference type="PRINTS" id="PR00463">
    <property type="entry name" value="EP450I"/>
</dbReference>
<dbReference type="InterPro" id="IPR036396">
    <property type="entry name" value="Cyt_P450_sf"/>
</dbReference>
<dbReference type="PANTHER" id="PTHR24291:SF50">
    <property type="entry name" value="BIFUNCTIONAL ALBAFLAVENONE MONOOXYGENASE_TERPENE SYNTHASE"/>
    <property type="match status" value="1"/>
</dbReference>
<evidence type="ECO:0000313" key="8">
    <source>
        <dbReference type="EMBL" id="MFB9098709.1"/>
    </source>
</evidence>
<gene>
    <name evidence="8" type="ORF">ACFFVF_19555</name>
</gene>
<dbReference type="RefSeq" id="WP_236458586.1">
    <property type="nucleotide sequence ID" value="NZ_CBCSGE010000001.1"/>
</dbReference>
<keyword evidence="9" id="KW-1185">Reference proteome</keyword>
<dbReference type="InterPro" id="IPR001128">
    <property type="entry name" value="Cyt_P450"/>
</dbReference>
<dbReference type="Gene3D" id="1.10.630.10">
    <property type="entry name" value="Cytochrome P450"/>
    <property type="match status" value="1"/>
</dbReference>
<dbReference type="InterPro" id="IPR050196">
    <property type="entry name" value="Cytochrome_P450_Monoox"/>
</dbReference>
<protein>
    <submittedName>
        <fullName evidence="8">Cytochrome P450</fullName>
    </submittedName>
</protein>
<evidence type="ECO:0000256" key="3">
    <source>
        <dbReference type="ARBA" id="ARBA00022723"/>
    </source>
</evidence>
<dbReference type="InterPro" id="IPR017972">
    <property type="entry name" value="Cyt_P450_CS"/>
</dbReference>
<keyword evidence="2 7" id="KW-0349">Heme</keyword>
<comment type="caution">
    <text evidence="8">The sequence shown here is derived from an EMBL/GenBank/DDBJ whole genome shotgun (WGS) entry which is preliminary data.</text>
</comment>